<dbReference type="EMBL" id="JAOPJZ010000013">
    <property type="protein sequence ID" value="MCU4753100.1"/>
    <property type="molecule type" value="Genomic_DNA"/>
</dbReference>
<protein>
    <submittedName>
        <fullName evidence="2">Lipoate--protein ligase family protein</fullName>
    </submittedName>
</protein>
<comment type="caution">
    <text evidence="2">The sequence shown here is derived from an EMBL/GenBank/DDBJ whole genome shotgun (WGS) entry which is preliminary data.</text>
</comment>
<organism evidence="2 3">
    <name type="scientific">Natronosalvus hydrolyticus</name>
    <dbReference type="NCBI Taxonomy" id="2979988"/>
    <lineage>
        <taxon>Archaea</taxon>
        <taxon>Methanobacteriati</taxon>
        <taxon>Methanobacteriota</taxon>
        <taxon>Stenosarchaea group</taxon>
        <taxon>Halobacteria</taxon>
        <taxon>Halobacteriales</taxon>
        <taxon>Natrialbaceae</taxon>
        <taxon>Natronosalvus</taxon>
    </lineage>
</organism>
<feature type="domain" description="BPL/LPL catalytic" evidence="1">
    <location>
        <begin position="30"/>
        <end position="232"/>
    </location>
</feature>
<dbReference type="Gene3D" id="3.30.390.50">
    <property type="entry name" value="CO dehydrogenase flavoprotein, C-terminal domain"/>
    <property type="match status" value="1"/>
</dbReference>
<name>A0AAP3E7P1_9EURY</name>
<dbReference type="GO" id="GO:0016874">
    <property type="term" value="F:ligase activity"/>
    <property type="evidence" value="ECO:0007669"/>
    <property type="project" value="UniProtKB-KW"/>
</dbReference>
<dbReference type="PROSITE" id="PS51733">
    <property type="entry name" value="BPL_LPL_CATALYTIC"/>
    <property type="match status" value="1"/>
</dbReference>
<dbReference type="Proteomes" id="UP001321047">
    <property type="component" value="Unassembled WGS sequence"/>
</dbReference>
<dbReference type="PANTHER" id="PTHR43679:SF2">
    <property type="entry name" value="OCTANOYL-[GCVH]:PROTEIN N-OCTANOYLTRANSFERASE"/>
    <property type="match status" value="1"/>
</dbReference>
<dbReference type="Pfam" id="PF21948">
    <property type="entry name" value="LplA-B_cat"/>
    <property type="match status" value="1"/>
</dbReference>
<accession>A0AAP3E7P1</accession>
<dbReference type="SUPFAM" id="SSF55681">
    <property type="entry name" value="Class II aaRS and biotin synthetases"/>
    <property type="match status" value="1"/>
</dbReference>
<gene>
    <name evidence="2" type="ORF">OB919_14130</name>
</gene>
<dbReference type="Gene3D" id="3.30.930.10">
    <property type="entry name" value="Bira Bifunctional Protein, Domain 2"/>
    <property type="match status" value="1"/>
</dbReference>
<dbReference type="InterPro" id="IPR050664">
    <property type="entry name" value="Octanoyltrans_LipM/LipL"/>
</dbReference>
<dbReference type="PANTHER" id="PTHR43679">
    <property type="entry name" value="OCTANOYLTRANSFERASE LIPM-RELATED"/>
    <property type="match status" value="1"/>
</dbReference>
<keyword evidence="2" id="KW-0436">Ligase</keyword>
<evidence type="ECO:0000313" key="2">
    <source>
        <dbReference type="EMBL" id="MCU4753100.1"/>
    </source>
</evidence>
<dbReference type="InterPro" id="IPR004143">
    <property type="entry name" value="BPL_LPL_catalytic"/>
</dbReference>
<dbReference type="AlphaFoldDB" id="A0AAP3E7P1"/>
<evidence type="ECO:0000313" key="3">
    <source>
        <dbReference type="Proteomes" id="UP001321047"/>
    </source>
</evidence>
<dbReference type="InterPro" id="IPR045864">
    <property type="entry name" value="aa-tRNA-synth_II/BPL/LPL"/>
</dbReference>
<dbReference type="RefSeq" id="WP_342809425.1">
    <property type="nucleotide sequence ID" value="NZ_JAOPJZ010000013.1"/>
</dbReference>
<sequence>MTTVRKLSLEIEPDTYPAIERTLIDSIGSGEAPPTIMEWTFGSDLFLELGPVEDASLIDRERAAEHGVDYGRRYNVSGGTGFFRDDCTPVLYAFFTDEGDRSMTEYIDLAGEAVASALRDAGVENATYRDGGDIELVPEDDGQLLKVGVSGAGYQDGVWGVFANVINRSYEPEEFGVIDDVLRLPKEKFEDKDTDSAEGRMTSLEDVAPDVDIDTVLEEAAKNLAAHAGDEVEEGSFTDAEAEALDRHREHYGSTEWFERYSTGRIIEEADEDHEVAEVAYKGRKLIKVSVRVDADGTIDAVQYTGDMYHRPGFEAIDRLNEAVTGVSINDEDALLEAVSSVYADDDVEIPWLTPEDFVRPLVRARESLAPAKEFDR</sequence>
<evidence type="ECO:0000259" key="1">
    <source>
        <dbReference type="PROSITE" id="PS51733"/>
    </source>
</evidence>
<reference evidence="2 3" key="1">
    <citation type="submission" date="2022-09" db="EMBL/GenBank/DDBJ databases">
        <title>Enrichment on poylsaccharides allowed isolation of novel metabolic and taxonomic groups of Haloarchaea.</title>
        <authorList>
            <person name="Sorokin D.Y."/>
            <person name="Elcheninov A.G."/>
            <person name="Khizhniak T.V."/>
            <person name="Kolganova T.V."/>
            <person name="Kublanov I.V."/>
        </authorList>
    </citation>
    <scope>NUCLEOTIDE SEQUENCE [LARGE SCALE GENOMIC DNA]</scope>
    <source>
        <strain evidence="2 3">AArc-curdl1</strain>
    </source>
</reference>
<proteinExistence type="predicted"/>
<keyword evidence="3" id="KW-1185">Reference proteome</keyword>